<evidence type="ECO:0000313" key="2">
    <source>
        <dbReference type="Proteomes" id="UP000639516"/>
    </source>
</evidence>
<keyword evidence="2" id="KW-1185">Reference proteome</keyword>
<protein>
    <submittedName>
        <fullName evidence="1">Uncharacterized protein</fullName>
    </submittedName>
</protein>
<name>A0ABR7U5D1_9BRAD</name>
<organism evidence="1 2">
    <name type="scientific">Bradyrhizobium campsiandrae</name>
    <dbReference type="NCBI Taxonomy" id="1729892"/>
    <lineage>
        <taxon>Bacteria</taxon>
        <taxon>Pseudomonadati</taxon>
        <taxon>Pseudomonadota</taxon>
        <taxon>Alphaproteobacteria</taxon>
        <taxon>Hyphomicrobiales</taxon>
        <taxon>Nitrobacteraceae</taxon>
        <taxon>Bradyrhizobium</taxon>
    </lineage>
</organism>
<dbReference type="Proteomes" id="UP000639516">
    <property type="component" value="Unassembled WGS sequence"/>
</dbReference>
<gene>
    <name evidence="1" type="ORF">HA482_10350</name>
</gene>
<proteinExistence type="predicted"/>
<accession>A0ABR7U5D1</accession>
<reference evidence="1 2" key="1">
    <citation type="journal article" date="2020" name="Arch. Microbiol.">
        <title>Bradyrhizobium campsiandrae sp. nov., a nitrogen-fixing bacterial strain isolated from a native leguminous tree from the Amazon adapted to flooded conditions.</title>
        <authorList>
            <person name="Cabral Michel D."/>
            <person name="Martins da Costa E."/>
            <person name="Azarias Guimaraes A."/>
            <person name="Soares de Carvalho T."/>
            <person name="Santos de Castro Caputo P."/>
            <person name="Willems A."/>
            <person name="de Souza Moreira F.M."/>
        </authorList>
    </citation>
    <scope>NUCLEOTIDE SEQUENCE [LARGE SCALE GENOMIC DNA]</scope>
    <source>
        <strain evidence="2">INPA 384B</strain>
    </source>
</reference>
<sequence length="87" mass="10274">MTFTQALIHRWRTGLNSIFGIRRPIPHLQAVFDDHDRGVWYVIDGPRKISTGVTLDPPQAARRQLWKYRINKARRIRSLLKRLISAR</sequence>
<dbReference type="RefSeq" id="WP_188102796.1">
    <property type="nucleotide sequence ID" value="NZ_JAANIH010000028.1"/>
</dbReference>
<evidence type="ECO:0000313" key="1">
    <source>
        <dbReference type="EMBL" id="MBC9978617.1"/>
    </source>
</evidence>
<comment type="caution">
    <text evidence="1">The sequence shown here is derived from an EMBL/GenBank/DDBJ whole genome shotgun (WGS) entry which is preliminary data.</text>
</comment>
<dbReference type="EMBL" id="JAATTO010000012">
    <property type="protein sequence ID" value="MBC9978617.1"/>
    <property type="molecule type" value="Genomic_DNA"/>
</dbReference>